<evidence type="ECO:0000313" key="2">
    <source>
        <dbReference type="Proteomes" id="UP001595823"/>
    </source>
</evidence>
<sequence>MRTTVCDWADARFVKSNRSNGSGGSNCYMIAVQGSYAAIGDSVLPDVGVIEVLRQEARTFVNLARRGYLSALCLRHRSSHADLGSVATKPAAGTAVITHPTKGAFRLERALWERFELEDGSLSTFEVGVSDDGLFALRQGDLVQVFTTDESTAFELGAQDGDFAHV</sequence>
<protein>
    <recommendedName>
        <fullName evidence="3">DUF397 domain-containing protein</fullName>
    </recommendedName>
</protein>
<dbReference type="EMBL" id="JBHSDK010000002">
    <property type="protein sequence ID" value="MFC4334055.1"/>
    <property type="molecule type" value="Genomic_DNA"/>
</dbReference>
<dbReference type="Proteomes" id="UP001595823">
    <property type="component" value="Unassembled WGS sequence"/>
</dbReference>
<dbReference type="RefSeq" id="WP_380617790.1">
    <property type="nucleotide sequence ID" value="NZ_JBHSDK010000002.1"/>
</dbReference>
<gene>
    <name evidence="1" type="ORF">ACFPET_02460</name>
</gene>
<name>A0ABV8TU95_9ACTN</name>
<organism evidence="1 2">
    <name type="scientific">Salininema proteolyticum</name>
    <dbReference type="NCBI Taxonomy" id="1607685"/>
    <lineage>
        <taxon>Bacteria</taxon>
        <taxon>Bacillati</taxon>
        <taxon>Actinomycetota</taxon>
        <taxon>Actinomycetes</taxon>
        <taxon>Glycomycetales</taxon>
        <taxon>Glycomycetaceae</taxon>
        <taxon>Salininema</taxon>
    </lineage>
</organism>
<reference evidence="2" key="1">
    <citation type="journal article" date="2019" name="Int. J. Syst. Evol. Microbiol.">
        <title>The Global Catalogue of Microorganisms (GCM) 10K type strain sequencing project: providing services to taxonomists for standard genome sequencing and annotation.</title>
        <authorList>
            <consortium name="The Broad Institute Genomics Platform"/>
            <consortium name="The Broad Institute Genome Sequencing Center for Infectious Disease"/>
            <person name="Wu L."/>
            <person name="Ma J."/>
        </authorList>
    </citation>
    <scope>NUCLEOTIDE SEQUENCE [LARGE SCALE GENOMIC DNA]</scope>
    <source>
        <strain evidence="2">IBRC-M 10908</strain>
    </source>
</reference>
<evidence type="ECO:0000313" key="1">
    <source>
        <dbReference type="EMBL" id="MFC4334055.1"/>
    </source>
</evidence>
<keyword evidence="2" id="KW-1185">Reference proteome</keyword>
<accession>A0ABV8TU95</accession>
<proteinExistence type="predicted"/>
<comment type="caution">
    <text evidence="1">The sequence shown here is derived from an EMBL/GenBank/DDBJ whole genome shotgun (WGS) entry which is preliminary data.</text>
</comment>
<evidence type="ECO:0008006" key="3">
    <source>
        <dbReference type="Google" id="ProtNLM"/>
    </source>
</evidence>